<dbReference type="PROSITE" id="PS00216">
    <property type="entry name" value="SUGAR_TRANSPORT_1"/>
    <property type="match status" value="1"/>
</dbReference>
<dbReference type="SUPFAM" id="SSF103473">
    <property type="entry name" value="MFS general substrate transporter"/>
    <property type="match status" value="1"/>
</dbReference>
<evidence type="ECO:0000256" key="4">
    <source>
        <dbReference type="ARBA" id="ARBA00022692"/>
    </source>
</evidence>
<dbReference type="Gene3D" id="1.20.1250.20">
    <property type="entry name" value="MFS general substrate transporter like domains"/>
    <property type="match status" value="2"/>
</dbReference>
<feature type="domain" description="Major facilitator superfamily (MFS) profile" evidence="8">
    <location>
        <begin position="27"/>
        <end position="437"/>
    </location>
</feature>
<dbReference type="GO" id="GO:0022857">
    <property type="term" value="F:transmembrane transporter activity"/>
    <property type="evidence" value="ECO:0007669"/>
    <property type="project" value="InterPro"/>
</dbReference>
<feature type="transmembrane region" description="Helical" evidence="7">
    <location>
        <begin position="408"/>
        <end position="431"/>
    </location>
</feature>
<evidence type="ECO:0000259" key="8">
    <source>
        <dbReference type="PROSITE" id="PS50850"/>
    </source>
</evidence>
<comment type="caution">
    <text evidence="9">The sequence shown here is derived from an EMBL/GenBank/DDBJ whole genome shotgun (WGS) entry which is preliminary data.</text>
</comment>
<dbReference type="PROSITE" id="PS00217">
    <property type="entry name" value="SUGAR_TRANSPORT_2"/>
    <property type="match status" value="1"/>
</dbReference>
<gene>
    <name evidence="9" type="ORF">F8B43_0855</name>
</gene>
<sequence length="443" mass="46445">MNAQTAVSGVVPLDLETKVDHGARTRLLIASSVGSIIEWYDFAVFAVCAAMVFNTAFFPAADPFAGLLAALMAQAVGFVARPLGGWFFGVLGDKIGRKRSLVASLLLMGVATIAMGLLPTYAQVGVAAPILLVILRLLQGFAVGGESTGALVIVAESMPARQRGFWTGFPMIGGPAGNVLATTVIGAAIAAFGQTAFVDWAWRLPFLASAVLIVFGFWMRRRIEESPAFVEAREQHAEVPRAPLREALREHPASMARVLFIKSGESALFYLFSTFFIVLATVFLRAPREAALTALFWGSIAQVAAILGAGALSDIVGRKPVTVLGLLGSVAAAFHLFTLESGASEAVLTAATMLTLTCHGVVVGGMSAHFTELFPARIRYTAMSTAYSVAAVLGGALAPIVGTGLLELFQAPIAVAVYASAMAVPALWAIATSRETRGSNLIQ</sequence>
<dbReference type="Pfam" id="PF07690">
    <property type="entry name" value="MFS_1"/>
    <property type="match status" value="1"/>
</dbReference>
<feature type="transmembrane region" description="Helical" evidence="7">
    <location>
        <begin position="380"/>
        <end position="402"/>
    </location>
</feature>
<dbReference type="PROSITE" id="PS50850">
    <property type="entry name" value="MFS"/>
    <property type="match status" value="1"/>
</dbReference>
<dbReference type="InterPro" id="IPR005829">
    <property type="entry name" value="Sugar_transporter_CS"/>
</dbReference>
<dbReference type="InterPro" id="IPR020846">
    <property type="entry name" value="MFS_dom"/>
</dbReference>
<evidence type="ECO:0000256" key="3">
    <source>
        <dbReference type="ARBA" id="ARBA00022475"/>
    </source>
</evidence>
<feature type="transmembrane region" description="Helical" evidence="7">
    <location>
        <begin position="290"/>
        <end position="309"/>
    </location>
</feature>
<dbReference type="AlphaFoldDB" id="A0A833J8R8"/>
<proteinExistence type="predicted"/>
<comment type="subcellular location">
    <subcellularLocation>
        <location evidence="1">Cell membrane</location>
        <topology evidence="1">Multi-pass membrane protein</topology>
    </subcellularLocation>
</comment>
<dbReference type="EMBL" id="WEKV01000005">
    <property type="protein sequence ID" value="KAB7786905.1"/>
    <property type="molecule type" value="Genomic_DNA"/>
</dbReference>
<dbReference type="Proteomes" id="UP000469949">
    <property type="component" value="Unassembled WGS sequence"/>
</dbReference>
<organism evidence="9 10">
    <name type="scientific">Methylorubrum populi</name>
    <dbReference type="NCBI Taxonomy" id="223967"/>
    <lineage>
        <taxon>Bacteria</taxon>
        <taxon>Pseudomonadati</taxon>
        <taxon>Pseudomonadota</taxon>
        <taxon>Alphaproteobacteria</taxon>
        <taxon>Hyphomicrobiales</taxon>
        <taxon>Methylobacteriaceae</taxon>
        <taxon>Methylorubrum</taxon>
    </lineage>
</organism>
<feature type="transmembrane region" description="Helical" evidence="7">
    <location>
        <begin position="64"/>
        <end position="89"/>
    </location>
</feature>
<dbReference type="InterPro" id="IPR036259">
    <property type="entry name" value="MFS_trans_sf"/>
</dbReference>
<dbReference type="PANTHER" id="PTHR43045:SF1">
    <property type="entry name" value="SHIKIMATE TRANSPORTER"/>
    <property type="match status" value="1"/>
</dbReference>
<reference evidence="9 10" key="1">
    <citation type="submission" date="2019-10" db="EMBL/GenBank/DDBJ databases">
        <title>Draft Genome Sequence of the Caffeine Degrading Methylotroph Methylorubrum populi PINKEL.</title>
        <authorList>
            <person name="Dawson S.C."/>
            <person name="Zhang X."/>
            <person name="Wright M.E."/>
            <person name="Sharma G."/>
            <person name="Langner J.T."/>
            <person name="Ditty J.L."/>
            <person name="Subuyuj G.A."/>
        </authorList>
    </citation>
    <scope>NUCLEOTIDE SEQUENCE [LARGE SCALE GENOMIC DNA]</scope>
    <source>
        <strain evidence="9 10">Pinkel</strain>
    </source>
</reference>
<keyword evidence="6 7" id="KW-0472">Membrane</keyword>
<dbReference type="InterPro" id="IPR005828">
    <property type="entry name" value="MFS_sugar_transport-like"/>
</dbReference>
<feature type="transmembrane region" description="Helical" evidence="7">
    <location>
        <begin position="267"/>
        <end position="284"/>
    </location>
</feature>
<feature type="transmembrane region" description="Helical" evidence="7">
    <location>
        <begin position="176"/>
        <end position="194"/>
    </location>
</feature>
<evidence type="ECO:0000256" key="7">
    <source>
        <dbReference type="SAM" id="Phobius"/>
    </source>
</evidence>
<keyword evidence="3" id="KW-1003">Cell membrane</keyword>
<dbReference type="InterPro" id="IPR011701">
    <property type="entry name" value="MFS"/>
</dbReference>
<dbReference type="PANTHER" id="PTHR43045">
    <property type="entry name" value="SHIKIMATE TRANSPORTER"/>
    <property type="match status" value="1"/>
</dbReference>
<protein>
    <submittedName>
        <fullName evidence="9">Putative MFS-type transporter</fullName>
    </submittedName>
</protein>
<evidence type="ECO:0000256" key="5">
    <source>
        <dbReference type="ARBA" id="ARBA00022989"/>
    </source>
</evidence>
<accession>A0A833J8R8</accession>
<evidence type="ECO:0000256" key="6">
    <source>
        <dbReference type="ARBA" id="ARBA00023136"/>
    </source>
</evidence>
<evidence type="ECO:0000313" key="9">
    <source>
        <dbReference type="EMBL" id="KAB7786905.1"/>
    </source>
</evidence>
<feature type="transmembrane region" description="Helical" evidence="7">
    <location>
        <begin position="346"/>
        <end position="368"/>
    </location>
</feature>
<keyword evidence="2" id="KW-0813">Transport</keyword>
<evidence type="ECO:0000256" key="2">
    <source>
        <dbReference type="ARBA" id="ARBA00022448"/>
    </source>
</evidence>
<evidence type="ECO:0000256" key="1">
    <source>
        <dbReference type="ARBA" id="ARBA00004651"/>
    </source>
</evidence>
<keyword evidence="4 7" id="KW-0812">Transmembrane</keyword>
<evidence type="ECO:0000313" key="10">
    <source>
        <dbReference type="Proteomes" id="UP000469949"/>
    </source>
</evidence>
<feature type="transmembrane region" description="Helical" evidence="7">
    <location>
        <begin position="101"/>
        <end position="122"/>
    </location>
</feature>
<dbReference type="Pfam" id="PF00083">
    <property type="entry name" value="Sugar_tr"/>
    <property type="match status" value="1"/>
</dbReference>
<feature type="transmembrane region" description="Helical" evidence="7">
    <location>
        <begin position="200"/>
        <end position="219"/>
    </location>
</feature>
<dbReference type="RefSeq" id="WP_152276106.1">
    <property type="nucleotide sequence ID" value="NZ_WEKV01000005.1"/>
</dbReference>
<keyword evidence="5 7" id="KW-1133">Transmembrane helix</keyword>
<feature type="transmembrane region" description="Helical" evidence="7">
    <location>
        <begin position="39"/>
        <end position="58"/>
    </location>
</feature>
<feature type="transmembrane region" description="Helical" evidence="7">
    <location>
        <begin position="128"/>
        <end position="155"/>
    </location>
</feature>
<feature type="transmembrane region" description="Helical" evidence="7">
    <location>
        <begin position="321"/>
        <end position="340"/>
    </location>
</feature>
<name>A0A833J8R8_9HYPH</name>
<dbReference type="GO" id="GO:0005886">
    <property type="term" value="C:plasma membrane"/>
    <property type="evidence" value="ECO:0007669"/>
    <property type="project" value="UniProtKB-SubCell"/>
</dbReference>